<feature type="transmembrane region" description="Helical" evidence="2">
    <location>
        <begin position="6"/>
        <end position="26"/>
    </location>
</feature>
<gene>
    <name evidence="3" type="ORF">Bcop_2436</name>
</gene>
<feature type="transmembrane region" description="Helical" evidence="2">
    <location>
        <begin position="33"/>
        <end position="51"/>
    </location>
</feature>
<evidence type="ECO:0000256" key="2">
    <source>
        <dbReference type="RuleBase" id="RU004429"/>
    </source>
</evidence>
<name>F3ZP15_9BACE</name>
<comment type="similarity">
    <text evidence="1 2">Belongs to the complex I subunit 6 family.</text>
</comment>
<keyword evidence="2" id="KW-0472">Membrane</keyword>
<proteinExistence type="inferred from homology"/>
<accession>F3ZP15</accession>
<dbReference type="GO" id="GO:0048038">
    <property type="term" value="F:quinone binding"/>
    <property type="evidence" value="ECO:0007669"/>
    <property type="project" value="UniProtKB-UniRule"/>
</dbReference>
<feature type="transmembrane region" description="Helical" evidence="2">
    <location>
        <begin position="96"/>
        <end position="115"/>
    </location>
</feature>
<keyword evidence="2" id="KW-1003">Cell membrane</keyword>
<comment type="catalytic activity">
    <reaction evidence="2">
        <text>a quinone + NADH + 5 H(+)(in) = a quinol + NAD(+) + 4 H(+)(out)</text>
        <dbReference type="Rhea" id="RHEA:57888"/>
        <dbReference type="ChEBI" id="CHEBI:15378"/>
        <dbReference type="ChEBI" id="CHEBI:24646"/>
        <dbReference type="ChEBI" id="CHEBI:57540"/>
        <dbReference type="ChEBI" id="CHEBI:57945"/>
        <dbReference type="ChEBI" id="CHEBI:132124"/>
    </reaction>
</comment>
<keyword evidence="2" id="KW-0520">NAD</keyword>
<dbReference type="OrthoDB" id="1078059at2"/>
<dbReference type="GO" id="GO:0008137">
    <property type="term" value="F:NADH dehydrogenase (ubiquinone) activity"/>
    <property type="evidence" value="ECO:0007669"/>
    <property type="project" value="UniProtKB-UniRule"/>
</dbReference>
<dbReference type="InterPro" id="IPR042106">
    <property type="entry name" value="Nuo/plastoQ_OxRdtase_6_NuoJ"/>
</dbReference>
<evidence type="ECO:0000313" key="3">
    <source>
        <dbReference type="EMBL" id="EGJ72588.1"/>
    </source>
</evidence>
<dbReference type="eggNOG" id="COG0839">
    <property type="taxonomic scope" value="Bacteria"/>
</dbReference>
<feature type="transmembrane region" description="Helical" evidence="2">
    <location>
        <begin position="146"/>
        <end position="168"/>
    </location>
</feature>
<dbReference type="EMBL" id="CM001167">
    <property type="protein sequence ID" value="EGJ72588.1"/>
    <property type="molecule type" value="Genomic_DNA"/>
</dbReference>
<dbReference type="Gene3D" id="1.20.120.1200">
    <property type="entry name" value="NADH-ubiquinone/plastoquinone oxidoreductase chain 6, subunit NuoJ"/>
    <property type="match status" value="1"/>
</dbReference>
<evidence type="ECO:0000313" key="4">
    <source>
        <dbReference type="Proteomes" id="UP000018439"/>
    </source>
</evidence>
<dbReference type="STRING" id="679937.Bcop_2436"/>
<dbReference type="InterPro" id="IPR001457">
    <property type="entry name" value="NADH_UbQ/plastoQ_OxRdtase_su6"/>
</dbReference>
<keyword evidence="2" id="KW-0812">Transmembrane</keyword>
<dbReference type="GO" id="GO:0005886">
    <property type="term" value="C:plasma membrane"/>
    <property type="evidence" value="ECO:0007669"/>
    <property type="project" value="UniProtKB-SubCell"/>
</dbReference>
<dbReference type="Pfam" id="PF00499">
    <property type="entry name" value="Oxidored_q3"/>
    <property type="match status" value="1"/>
</dbReference>
<sequence length="171" mass="18811">MNITFEAVVFAVLALIIVVFSVLTVTTSRILRSATYLLFVLLGTAGIYFQLNYSFLGAVQLMVYAGGITVLYVFAILLTSSKGMNDRAEKLPKSKFWVGAITAVVSFLVCAFLILKNVFKEAMFNDVEVGMNQIGKTMLGTEKFQYLIPFELMGVLLLACVIGAIVIARKR</sequence>
<keyword evidence="3" id="KW-0830">Ubiquinone</keyword>
<dbReference type="PANTHER" id="PTHR33269">
    <property type="entry name" value="NADH-UBIQUINONE OXIDOREDUCTASE CHAIN 6"/>
    <property type="match status" value="1"/>
</dbReference>
<comment type="subcellular location">
    <subcellularLocation>
        <location evidence="2">Cell membrane</location>
        <topology evidence="2">Multi-pass membrane protein</topology>
    </subcellularLocation>
</comment>
<dbReference type="HOGENOM" id="CLU_085957_2_1_10"/>
<protein>
    <recommendedName>
        <fullName evidence="2">NADH-quinone oxidoreductase subunit J</fullName>
        <ecNumber evidence="2">7.1.1.-</ecNumber>
    </recommendedName>
</protein>
<comment type="function">
    <text evidence="2">NDH-1 shuttles electrons from NADH, via FMN and iron-sulfur (Fe-S) centers, to quinones in the respiratory chain. Couples the redox reaction to proton translocation (for every two electrons transferred, four hydrogen ions are translocated across the cytoplasmic membrane), and thus conserves the redox energy in a proton gradient.</text>
</comment>
<dbReference type="PANTHER" id="PTHR33269:SF17">
    <property type="entry name" value="NADH-UBIQUINONE OXIDOREDUCTASE CHAIN 6"/>
    <property type="match status" value="1"/>
</dbReference>
<dbReference type="AlphaFoldDB" id="F3ZP15"/>
<keyword evidence="4" id="KW-1185">Reference proteome</keyword>
<keyword evidence="2" id="KW-0874">Quinone</keyword>
<dbReference type="Proteomes" id="UP000018439">
    <property type="component" value="Chromosome"/>
</dbReference>
<organism evidence="3 4">
    <name type="scientific">Bacteroides coprosuis DSM 18011</name>
    <dbReference type="NCBI Taxonomy" id="679937"/>
    <lineage>
        <taxon>Bacteria</taxon>
        <taxon>Pseudomonadati</taxon>
        <taxon>Bacteroidota</taxon>
        <taxon>Bacteroidia</taxon>
        <taxon>Bacteroidales</taxon>
        <taxon>Bacteroidaceae</taxon>
        <taxon>Bacteroides</taxon>
    </lineage>
</organism>
<reference evidence="3 4" key="1">
    <citation type="journal article" date="2011" name="Stand. Genomic Sci.">
        <title>Non-contiguous finished genome sequence of Bacteroides coprosuis type strain (PC139).</title>
        <authorList>
            <person name="Land M."/>
            <person name="Held B."/>
            <person name="Gronow S."/>
            <person name="Abt B."/>
            <person name="Lucas S."/>
            <person name="Del Rio T.G."/>
            <person name="Nolan M."/>
            <person name="Tice H."/>
            <person name="Cheng J.F."/>
            <person name="Pitluck S."/>
            <person name="Liolios K."/>
            <person name="Pagani I."/>
            <person name="Ivanova N."/>
            <person name="Mavromatis K."/>
            <person name="Mikhailova N."/>
            <person name="Pati A."/>
            <person name="Tapia R."/>
            <person name="Han C."/>
            <person name="Goodwin L."/>
            <person name="Chen A."/>
            <person name="Palaniappan K."/>
            <person name="Hauser L."/>
            <person name="Brambilla E.M."/>
            <person name="Rohde M."/>
            <person name="Goker M."/>
            <person name="Detter J.C."/>
            <person name="Woyke T."/>
            <person name="Bristow J."/>
            <person name="Eisen J.A."/>
            <person name="Markowitz V."/>
            <person name="Hugenholtz P."/>
            <person name="Kyrpides N.C."/>
            <person name="Klenk H.P."/>
            <person name="Lapidus A."/>
        </authorList>
    </citation>
    <scope>NUCLEOTIDE SEQUENCE</scope>
    <source>
        <strain evidence="3 4">DSM 18011</strain>
    </source>
</reference>
<dbReference type="EC" id="7.1.1.-" evidence="2"/>
<evidence type="ECO:0000256" key="1">
    <source>
        <dbReference type="ARBA" id="ARBA00005698"/>
    </source>
</evidence>
<keyword evidence="2" id="KW-1133">Transmembrane helix</keyword>
<feature type="transmembrane region" description="Helical" evidence="2">
    <location>
        <begin position="57"/>
        <end position="75"/>
    </location>
</feature>